<evidence type="ECO:0000313" key="1">
    <source>
        <dbReference type="EMBL" id="VDL79299.1"/>
    </source>
</evidence>
<dbReference type="WBParaSite" id="NBR_0001570701-mRNA-1">
    <property type="protein sequence ID" value="NBR_0001570701-mRNA-1"/>
    <property type="gene ID" value="NBR_0001570701"/>
</dbReference>
<dbReference type="SUPFAM" id="SSF53335">
    <property type="entry name" value="S-adenosyl-L-methionine-dependent methyltransferases"/>
    <property type="match status" value="1"/>
</dbReference>
<evidence type="ECO:0000313" key="3">
    <source>
        <dbReference type="WBParaSite" id="NBR_0001570701-mRNA-1"/>
    </source>
</evidence>
<dbReference type="InterPro" id="IPR029063">
    <property type="entry name" value="SAM-dependent_MTases_sf"/>
</dbReference>
<evidence type="ECO:0000313" key="2">
    <source>
        <dbReference type="Proteomes" id="UP000271162"/>
    </source>
</evidence>
<reference evidence="1 2" key="2">
    <citation type="submission" date="2018-11" db="EMBL/GenBank/DDBJ databases">
        <authorList>
            <consortium name="Pathogen Informatics"/>
        </authorList>
    </citation>
    <scope>NUCLEOTIDE SEQUENCE [LARGE SCALE GENOMIC DNA]</scope>
</reference>
<gene>
    <name evidence="1" type="ORF">NBR_LOCUS15705</name>
</gene>
<dbReference type="OMA" id="WKENQGA"/>
<dbReference type="AlphaFoldDB" id="A0A0N4YFZ7"/>
<reference evidence="3" key="1">
    <citation type="submission" date="2017-02" db="UniProtKB">
        <authorList>
            <consortium name="WormBaseParasite"/>
        </authorList>
    </citation>
    <scope>IDENTIFICATION</scope>
</reference>
<dbReference type="Proteomes" id="UP000271162">
    <property type="component" value="Unassembled WGS sequence"/>
</dbReference>
<protein>
    <submittedName>
        <fullName evidence="3">Methyltransf_11 domain-containing protein</fullName>
    </submittedName>
</protein>
<dbReference type="Pfam" id="PF03269">
    <property type="entry name" value="DUF268"/>
    <property type="match status" value="1"/>
</dbReference>
<proteinExistence type="predicted"/>
<organism evidence="3">
    <name type="scientific">Nippostrongylus brasiliensis</name>
    <name type="common">Rat hookworm</name>
    <dbReference type="NCBI Taxonomy" id="27835"/>
    <lineage>
        <taxon>Eukaryota</taxon>
        <taxon>Metazoa</taxon>
        <taxon>Ecdysozoa</taxon>
        <taxon>Nematoda</taxon>
        <taxon>Chromadorea</taxon>
        <taxon>Rhabditida</taxon>
        <taxon>Rhabditina</taxon>
        <taxon>Rhabditomorpha</taxon>
        <taxon>Strongyloidea</taxon>
        <taxon>Heligmosomidae</taxon>
        <taxon>Nippostrongylus</taxon>
    </lineage>
</organism>
<dbReference type="InterPro" id="IPR004951">
    <property type="entry name" value="DUF268_CAE_spp"/>
</dbReference>
<name>A0A0N4YFZ7_NIPBR</name>
<accession>A0A0N4YFZ7</accession>
<keyword evidence="2" id="KW-1185">Reference proteome</keyword>
<dbReference type="EMBL" id="UYSL01021849">
    <property type="protein sequence ID" value="VDL79299.1"/>
    <property type="molecule type" value="Genomic_DNA"/>
</dbReference>
<sequence length="208" mass="23620">MIPQWMELPENELHKISAYGVHGKAVYHAFKHYPIHNKVGFVVGSESPWVEVYALLNGAKEVTTVEYQKLLIEGTNKVRYIHPVAFAEQWKENQGAFDFAASFSSIEHSGLGRYGDPLDPIGDLREVWKISCLLKQGGLLFLGVPRGDDVLVFNLHRIYGPLRLAIIMTGFEWLATFRGNTPHPVDFTWNDFKGTSGYNQDLFVLRKI</sequence>